<dbReference type="Proteomes" id="UP000593571">
    <property type="component" value="Unassembled WGS sequence"/>
</dbReference>
<evidence type="ECO:0000256" key="3">
    <source>
        <dbReference type="ARBA" id="ARBA00022475"/>
    </source>
</evidence>
<dbReference type="Pfam" id="PF02690">
    <property type="entry name" value="Na_Pi_cotrans"/>
    <property type="match status" value="1"/>
</dbReference>
<keyword evidence="6" id="KW-0915">Sodium</keyword>
<comment type="subcellular location">
    <subcellularLocation>
        <location evidence="1">Apical cell membrane</location>
        <topology evidence="1">Multi-pass membrane protein</topology>
    </subcellularLocation>
</comment>
<comment type="similarity">
    <text evidence="2">Belongs to the SLC34A transporter family.</text>
</comment>
<gene>
    <name evidence="11" type="ORF">HJG63_017842</name>
</gene>
<dbReference type="PANTHER" id="PTHR10010:SF35">
    <property type="entry name" value="SODIUM-DEPENDENT PHOSPHATE TRANSPORT PROTEIN 2C"/>
    <property type="match status" value="1"/>
</dbReference>
<dbReference type="GO" id="GO:0005903">
    <property type="term" value="C:brush border"/>
    <property type="evidence" value="ECO:0007669"/>
    <property type="project" value="TreeGrafter"/>
</dbReference>
<evidence type="ECO:0000256" key="4">
    <source>
        <dbReference type="ARBA" id="ARBA00022692"/>
    </source>
</evidence>
<dbReference type="GO" id="GO:0044341">
    <property type="term" value="P:sodium-dependent phosphate transport"/>
    <property type="evidence" value="ECO:0007669"/>
    <property type="project" value="InterPro"/>
</dbReference>
<name>A0A7J8ISX9_ROUAE</name>
<evidence type="ECO:0000256" key="6">
    <source>
        <dbReference type="ARBA" id="ARBA00023053"/>
    </source>
</evidence>
<proteinExistence type="inferred from homology"/>
<evidence type="ECO:0000313" key="12">
    <source>
        <dbReference type="Proteomes" id="UP000593571"/>
    </source>
</evidence>
<evidence type="ECO:0000256" key="7">
    <source>
        <dbReference type="ARBA" id="ARBA00023136"/>
    </source>
</evidence>
<organism evidence="11 12">
    <name type="scientific">Rousettus aegyptiacus</name>
    <name type="common">Egyptian fruit bat</name>
    <name type="synonym">Pteropus aegyptiacus</name>
    <dbReference type="NCBI Taxonomy" id="9407"/>
    <lineage>
        <taxon>Eukaryota</taxon>
        <taxon>Metazoa</taxon>
        <taxon>Chordata</taxon>
        <taxon>Craniata</taxon>
        <taxon>Vertebrata</taxon>
        <taxon>Euteleostomi</taxon>
        <taxon>Mammalia</taxon>
        <taxon>Eutheria</taxon>
        <taxon>Laurasiatheria</taxon>
        <taxon>Chiroptera</taxon>
        <taxon>Yinpterochiroptera</taxon>
        <taxon>Pteropodoidea</taxon>
        <taxon>Pteropodidae</taxon>
        <taxon>Rousettinae</taxon>
        <taxon>Rousettus</taxon>
    </lineage>
</organism>
<keyword evidence="12" id="KW-1185">Reference proteome</keyword>
<evidence type="ECO:0000256" key="2">
    <source>
        <dbReference type="ARBA" id="ARBA00005808"/>
    </source>
</evidence>
<evidence type="ECO:0000256" key="9">
    <source>
        <dbReference type="SAM" id="MobiDB-lite"/>
    </source>
</evidence>
<keyword evidence="8" id="KW-0406">Ion transport</keyword>
<dbReference type="GO" id="GO:0016324">
    <property type="term" value="C:apical plasma membrane"/>
    <property type="evidence" value="ECO:0007669"/>
    <property type="project" value="UniProtKB-SubCell"/>
</dbReference>
<feature type="transmembrane region" description="Helical" evidence="10">
    <location>
        <begin position="392"/>
        <end position="416"/>
    </location>
</feature>
<reference evidence="11 12" key="1">
    <citation type="journal article" date="2020" name="Nature">
        <title>Six reference-quality genomes reveal evolution of bat adaptations.</title>
        <authorList>
            <person name="Jebb D."/>
            <person name="Huang Z."/>
            <person name="Pippel M."/>
            <person name="Hughes G.M."/>
            <person name="Lavrichenko K."/>
            <person name="Devanna P."/>
            <person name="Winkler S."/>
            <person name="Jermiin L.S."/>
            <person name="Skirmuntt E.C."/>
            <person name="Katzourakis A."/>
            <person name="Burkitt-Gray L."/>
            <person name="Ray D.A."/>
            <person name="Sullivan K.A.M."/>
            <person name="Roscito J.G."/>
            <person name="Kirilenko B.M."/>
            <person name="Davalos L.M."/>
            <person name="Corthals A.P."/>
            <person name="Power M.L."/>
            <person name="Jones G."/>
            <person name="Ransome R.D."/>
            <person name="Dechmann D.K.N."/>
            <person name="Locatelli A.G."/>
            <person name="Puechmaille S.J."/>
            <person name="Fedrigo O."/>
            <person name="Jarvis E.D."/>
            <person name="Hiller M."/>
            <person name="Vernes S.C."/>
            <person name="Myers E.W."/>
            <person name="Teeling E.C."/>
        </authorList>
    </citation>
    <scope>NUCLEOTIDE SEQUENCE [LARGE SCALE GENOMIC DNA]</scope>
    <source>
        <strain evidence="11">MRouAeg1</strain>
        <tissue evidence="11">Muscle</tissue>
    </source>
</reference>
<keyword evidence="8" id="KW-0739">Sodium transport</keyword>
<evidence type="ECO:0000256" key="8">
    <source>
        <dbReference type="ARBA" id="ARBA00023201"/>
    </source>
</evidence>
<keyword evidence="4 10" id="KW-0812">Transmembrane</keyword>
<keyword evidence="5 10" id="KW-1133">Transmembrane helix</keyword>
<dbReference type="GO" id="GO:0030643">
    <property type="term" value="P:intracellular phosphate ion homeostasis"/>
    <property type="evidence" value="ECO:0007669"/>
    <property type="project" value="TreeGrafter"/>
</dbReference>
<dbReference type="GO" id="GO:0031982">
    <property type="term" value="C:vesicle"/>
    <property type="evidence" value="ECO:0007669"/>
    <property type="project" value="TreeGrafter"/>
</dbReference>
<evidence type="ECO:0000256" key="1">
    <source>
        <dbReference type="ARBA" id="ARBA00004424"/>
    </source>
</evidence>
<comment type="caution">
    <text evidence="11">The sequence shown here is derived from an EMBL/GenBank/DDBJ whole genome shotgun (WGS) entry which is preliminary data.</text>
</comment>
<keyword evidence="3" id="KW-1003">Cell membrane</keyword>
<dbReference type="EMBL" id="JACASE010000003">
    <property type="protein sequence ID" value="KAF6487458.1"/>
    <property type="molecule type" value="Genomic_DNA"/>
</dbReference>
<feature type="region of interest" description="Disordered" evidence="9">
    <location>
        <begin position="1"/>
        <end position="28"/>
    </location>
</feature>
<dbReference type="GO" id="GO:0005436">
    <property type="term" value="F:sodium:phosphate symporter activity"/>
    <property type="evidence" value="ECO:0007669"/>
    <property type="project" value="InterPro"/>
</dbReference>
<sequence length="551" mass="59022">MGWVPPPGPEPSLGPAEEMQGPLVLPPTWKRGTRTPGLSLWPALERAQHSRQGAPGGRQRPQSLRAPRLPLPLHLLPGHPGSAFQLLGSKVAGAIFEDNVVLSNPVAGLVIGVLITVLVQSSNTSSSIVVSMVASNLLTVQTPVPIIMGVNVGTSITSTLVSMAQSGDQDKFRRAFGGSAVHGINWLSVLTLLPLERAVAPLEKLSALVLNATSLWPGAHAPDPLKVLPQPLTHLIVQLDADVTTQSARSNTNGGLIKRWCGTRREKATGNSGNWGPAALSPCPESNGSATMEKLPSAPLRAARLHCAGREDGHQHRLPLPVRLAQRIPGRPGGRRPHLCAPEQQRLHGSHGTAPRGWGDQSGAGIPLLLGSNVGTTTTALLAALASPSSTLLFASQVPLIHFFFSLTGIVLWYVVPVLRLPVPLAKYFGDLTARYRWVAVAYTARLPAAAAGYLWALLGGDMVLAAVGGPLVALVLLVILVNFLQRRRRLAWLPRPLRSWAWLPLWLCSLEPWDHLMSRCCPRRARSPRQAAAKEAHCYENPEILAAQHL</sequence>
<dbReference type="AlphaFoldDB" id="A0A7J8ISX9"/>
<evidence type="ECO:0000313" key="11">
    <source>
        <dbReference type="EMBL" id="KAF6487458.1"/>
    </source>
</evidence>
<dbReference type="InterPro" id="IPR003841">
    <property type="entry name" value="Na/Pi_transpt"/>
</dbReference>
<keyword evidence="7 10" id="KW-0472">Membrane</keyword>
<feature type="transmembrane region" description="Helical" evidence="10">
    <location>
        <begin position="463"/>
        <end position="485"/>
    </location>
</feature>
<feature type="compositionally biased region" description="Pro residues" evidence="9">
    <location>
        <begin position="1"/>
        <end position="12"/>
    </location>
</feature>
<keyword evidence="8" id="KW-0813">Transport</keyword>
<feature type="transmembrane region" description="Helical" evidence="10">
    <location>
        <begin position="436"/>
        <end position="457"/>
    </location>
</feature>
<evidence type="ECO:0000256" key="10">
    <source>
        <dbReference type="SAM" id="Phobius"/>
    </source>
</evidence>
<protein>
    <submittedName>
        <fullName evidence="11">Solute carrier family 34 member 3</fullName>
    </submittedName>
</protein>
<dbReference type="PANTHER" id="PTHR10010">
    <property type="entry name" value="SOLUTE CARRIER FAMILY 34 SODIUM PHOSPHATE , MEMBER 2-RELATED"/>
    <property type="match status" value="1"/>
</dbReference>
<accession>A0A7J8ISX9</accession>
<evidence type="ECO:0000256" key="5">
    <source>
        <dbReference type="ARBA" id="ARBA00022989"/>
    </source>
</evidence>